<dbReference type="Ensembl" id="ENSDCDT00010015839.1">
    <property type="protein sequence ID" value="ENSDCDP00010015017.1"/>
    <property type="gene ID" value="ENSDCDG00010006862.1"/>
</dbReference>
<reference evidence="2" key="3">
    <citation type="submission" date="2025-09" db="UniProtKB">
        <authorList>
            <consortium name="Ensembl"/>
        </authorList>
    </citation>
    <scope>IDENTIFICATION</scope>
</reference>
<proteinExistence type="predicted"/>
<dbReference type="Proteomes" id="UP000694580">
    <property type="component" value="Chromosome 4"/>
</dbReference>
<evidence type="ECO:0000313" key="2">
    <source>
        <dbReference type="Ensembl" id="ENSDCDP00010015017.1"/>
    </source>
</evidence>
<reference evidence="2" key="2">
    <citation type="submission" date="2025-08" db="UniProtKB">
        <authorList>
            <consortium name="Ensembl"/>
        </authorList>
    </citation>
    <scope>IDENTIFICATION</scope>
</reference>
<evidence type="ECO:0000256" key="1">
    <source>
        <dbReference type="SAM" id="MobiDB-lite"/>
    </source>
</evidence>
<feature type="compositionally biased region" description="Basic and acidic residues" evidence="1">
    <location>
        <begin position="20"/>
        <end position="32"/>
    </location>
</feature>
<dbReference type="GeneTree" id="ENSGT00500000045505"/>
<evidence type="ECO:0000313" key="3">
    <source>
        <dbReference type="Proteomes" id="UP000694580"/>
    </source>
</evidence>
<organism evidence="2 3">
    <name type="scientific">Denticeps clupeoides</name>
    <name type="common">denticle herring</name>
    <dbReference type="NCBI Taxonomy" id="299321"/>
    <lineage>
        <taxon>Eukaryota</taxon>
        <taxon>Metazoa</taxon>
        <taxon>Chordata</taxon>
        <taxon>Craniata</taxon>
        <taxon>Vertebrata</taxon>
        <taxon>Euteleostomi</taxon>
        <taxon>Actinopterygii</taxon>
        <taxon>Neopterygii</taxon>
        <taxon>Teleostei</taxon>
        <taxon>Clupei</taxon>
        <taxon>Clupeiformes</taxon>
        <taxon>Denticipitoidei</taxon>
        <taxon>Denticipitidae</taxon>
        <taxon>Denticeps</taxon>
    </lineage>
</organism>
<protein>
    <recommendedName>
        <fullName evidence="4">Actinodin2</fullName>
    </recommendedName>
</protein>
<name>A0AAY4B229_9TELE</name>
<reference evidence="2 3" key="1">
    <citation type="submission" date="2020-06" db="EMBL/GenBank/DDBJ databases">
        <authorList>
            <consortium name="Wellcome Sanger Institute Data Sharing"/>
        </authorList>
    </citation>
    <scope>NUCLEOTIDE SEQUENCE [LARGE SCALE GENOMIC DNA]</scope>
</reference>
<dbReference type="AlphaFoldDB" id="A0AAY4B229"/>
<accession>A0AAY4B229</accession>
<sequence>SQLPLDDLLWAGPVGLPEMQDGKATEETDAPRKVGRSRRNVGYYRRLPDFWSWYKYFVETHNQEGVEDLDRLYMAYLQNKHRSEEKPDFNHYLTHLSEVYRACAKSDDPDCVAESTSKPQAKIVMPVQIRDARLLTCNPYLDPYCLFPRPPKAPEEEPAAAPAKVPAPILNSFLPLPLRTPVVPFYAPVVEPFLSAEQRAELLRICSPSDVECLQYHLRAAYGYKPIGPVPSYGSLGCDPSKDPYCWPRLVQRAPSGLYHLYPTCDPDYDPFCVAPPAALAAADSQDAPKGQHCNPLFDEGCNPLSATRLAGLSKPVVEFTPKDEPAAPSLSCDPRFDPSCILAAAAALRRPPPPLPQFQTRHRLGIRGRTKDGHDCYVFYDKDCVPLEAQDERPESPKADCHPFDPSCGRFAPRPAAAGGAAATGIIEPHPDCDPEIDYNCRLRLAEPASNHGDAGAADAAPQYASPPFQDVLRRYLGHNKK</sequence>
<feature type="region of interest" description="Disordered" evidence="1">
    <location>
        <begin position="14"/>
        <end position="33"/>
    </location>
</feature>
<evidence type="ECO:0008006" key="4">
    <source>
        <dbReference type="Google" id="ProtNLM"/>
    </source>
</evidence>
<keyword evidence="3" id="KW-1185">Reference proteome</keyword>